<accession>A0AA36CL04</accession>
<name>A0AA36CL04_9BILA</name>
<protein>
    <submittedName>
        <fullName evidence="2">Uncharacterized protein</fullName>
    </submittedName>
</protein>
<feature type="non-terminal residue" evidence="2">
    <location>
        <position position="96"/>
    </location>
</feature>
<keyword evidence="1" id="KW-0472">Membrane</keyword>
<keyword evidence="1" id="KW-0812">Transmembrane</keyword>
<reference evidence="2" key="1">
    <citation type="submission" date="2023-06" db="EMBL/GenBank/DDBJ databases">
        <authorList>
            <person name="Delattre M."/>
        </authorList>
    </citation>
    <scope>NUCLEOTIDE SEQUENCE</scope>
    <source>
        <strain evidence="2">AF72</strain>
    </source>
</reference>
<keyword evidence="1" id="KW-1133">Transmembrane helix</keyword>
<keyword evidence="3" id="KW-1185">Reference proteome</keyword>
<dbReference type="AlphaFoldDB" id="A0AA36CL04"/>
<evidence type="ECO:0000256" key="1">
    <source>
        <dbReference type="SAM" id="Phobius"/>
    </source>
</evidence>
<dbReference type="Proteomes" id="UP001177023">
    <property type="component" value="Unassembled WGS sequence"/>
</dbReference>
<evidence type="ECO:0000313" key="2">
    <source>
        <dbReference type="EMBL" id="CAJ0570763.1"/>
    </source>
</evidence>
<evidence type="ECO:0000313" key="3">
    <source>
        <dbReference type="Proteomes" id="UP001177023"/>
    </source>
</evidence>
<gene>
    <name evidence="2" type="ORF">MSPICULIGERA_LOCUS9199</name>
</gene>
<feature type="transmembrane region" description="Helical" evidence="1">
    <location>
        <begin position="24"/>
        <end position="44"/>
    </location>
</feature>
<sequence length="96" mass="11196">MLPQQAVWLAHIWYWLLGLDLEKLVLLMICMFSAGFCVFVLMTVERTDDDEIEEILRRRRRARWKDIAAIGVVPREIAESGAIRYSATEDCMHIAE</sequence>
<organism evidence="2 3">
    <name type="scientific">Mesorhabditis spiculigera</name>
    <dbReference type="NCBI Taxonomy" id="96644"/>
    <lineage>
        <taxon>Eukaryota</taxon>
        <taxon>Metazoa</taxon>
        <taxon>Ecdysozoa</taxon>
        <taxon>Nematoda</taxon>
        <taxon>Chromadorea</taxon>
        <taxon>Rhabditida</taxon>
        <taxon>Rhabditina</taxon>
        <taxon>Rhabditomorpha</taxon>
        <taxon>Rhabditoidea</taxon>
        <taxon>Rhabditidae</taxon>
        <taxon>Mesorhabditinae</taxon>
        <taxon>Mesorhabditis</taxon>
    </lineage>
</organism>
<comment type="caution">
    <text evidence="2">The sequence shown here is derived from an EMBL/GenBank/DDBJ whole genome shotgun (WGS) entry which is preliminary data.</text>
</comment>
<proteinExistence type="predicted"/>
<dbReference type="EMBL" id="CATQJA010002466">
    <property type="protein sequence ID" value="CAJ0570763.1"/>
    <property type="molecule type" value="Genomic_DNA"/>
</dbReference>